<dbReference type="OrthoDB" id="9812295at2"/>
<dbReference type="Proteomes" id="UP000067626">
    <property type="component" value="Chromosome"/>
</dbReference>
<dbReference type="PANTHER" id="PTHR30543:SF21">
    <property type="entry name" value="NAD(P)H-DEPENDENT FMN REDUCTASE LOT6"/>
    <property type="match status" value="1"/>
</dbReference>
<dbReference type="InterPro" id="IPR029039">
    <property type="entry name" value="Flavoprotein-like_sf"/>
</dbReference>
<gene>
    <name evidence="2" type="primary">fre</name>
    <name evidence="2" type="ORF">CMC5_033960</name>
</gene>
<dbReference type="InterPro" id="IPR050712">
    <property type="entry name" value="NAD(P)H-dep_reductase"/>
</dbReference>
<dbReference type="AlphaFoldDB" id="A0A0K1EFA0"/>
<dbReference type="RefSeq" id="WP_050431372.1">
    <property type="nucleotide sequence ID" value="NZ_CP012159.1"/>
</dbReference>
<dbReference type="Pfam" id="PF03358">
    <property type="entry name" value="FMN_red"/>
    <property type="match status" value="1"/>
</dbReference>
<dbReference type="EMBL" id="CP012159">
    <property type="protein sequence ID" value="AKT39248.1"/>
    <property type="molecule type" value="Genomic_DNA"/>
</dbReference>
<dbReference type="GO" id="GO:0016491">
    <property type="term" value="F:oxidoreductase activity"/>
    <property type="evidence" value="ECO:0007669"/>
    <property type="project" value="InterPro"/>
</dbReference>
<dbReference type="PANTHER" id="PTHR30543">
    <property type="entry name" value="CHROMATE REDUCTASE"/>
    <property type="match status" value="1"/>
</dbReference>
<dbReference type="SUPFAM" id="SSF52218">
    <property type="entry name" value="Flavoproteins"/>
    <property type="match status" value="1"/>
</dbReference>
<keyword evidence="3" id="KW-1185">Reference proteome</keyword>
<protein>
    <submittedName>
        <fullName evidence="2">FMN reductase</fullName>
    </submittedName>
</protein>
<name>A0A0K1EFA0_CHOCO</name>
<dbReference type="GO" id="GO:0010181">
    <property type="term" value="F:FMN binding"/>
    <property type="evidence" value="ECO:0007669"/>
    <property type="project" value="TreeGrafter"/>
</dbReference>
<dbReference type="KEGG" id="ccro:CMC5_033960"/>
<evidence type="ECO:0000313" key="2">
    <source>
        <dbReference type="EMBL" id="AKT39248.1"/>
    </source>
</evidence>
<evidence type="ECO:0000313" key="3">
    <source>
        <dbReference type="Proteomes" id="UP000067626"/>
    </source>
</evidence>
<dbReference type="GO" id="GO:0005829">
    <property type="term" value="C:cytosol"/>
    <property type="evidence" value="ECO:0007669"/>
    <property type="project" value="TreeGrafter"/>
</dbReference>
<reference evidence="2 3" key="1">
    <citation type="submission" date="2015-07" db="EMBL/GenBank/DDBJ databases">
        <title>Genome analysis of myxobacterium Chondromyces crocatus Cm c5 reveals a high potential for natural compound synthesis and the genetic basis for the loss of fruiting body formation.</title>
        <authorList>
            <person name="Zaburannyi N."/>
            <person name="Bunk B."/>
            <person name="Maier J."/>
            <person name="Overmann J."/>
            <person name="Mueller R."/>
        </authorList>
    </citation>
    <scope>NUCLEOTIDE SEQUENCE [LARGE SCALE GENOMIC DNA]</scope>
    <source>
        <strain evidence="2 3">Cm c5</strain>
    </source>
</reference>
<dbReference type="InterPro" id="IPR005025">
    <property type="entry name" value="FMN_Rdtase-like_dom"/>
</dbReference>
<feature type="domain" description="NADPH-dependent FMN reductase-like" evidence="1">
    <location>
        <begin position="8"/>
        <end position="149"/>
    </location>
</feature>
<dbReference type="STRING" id="52.CMC5_033960"/>
<sequence>MNDDTSLTIGVILASLREGRMGAVFADWIADVLARREGITPEILDLRDWAFAPFGQDTVAGARDAPLPGPSLEERWRATIARLDAFIIVTPEFNHGYPGNLKNALDVVGTPWSHKPVSFVGYGYSAAGARAVEQLRLVAIELRMVPIRDELDMRLGGYAADARGVPVEPGILRQAEKLTDELSWFGRLLREGRQRRGAEATAR</sequence>
<organism evidence="2 3">
    <name type="scientific">Chondromyces crocatus</name>
    <dbReference type="NCBI Taxonomy" id="52"/>
    <lineage>
        <taxon>Bacteria</taxon>
        <taxon>Pseudomonadati</taxon>
        <taxon>Myxococcota</taxon>
        <taxon>Polyangia</taxon>
        <taxon>Polyangiales</taxon>
        <taxon>Polyangiaceae</taxon>
        <taxon>Chondromyces</taxon>
    </lineage>
</organism>
<dbReference type="Gene3D" id="3.40.50.360">
    <property type="match status" value="1"/>
</dbReference>
<proteinExistence type="predicted"/>
<accession>A0A0K1EFA0</accession>
<evidence type="ECO:0000259" key="1">
    <source>
        <dbReference type="Pfam" id="PF03358"/>
    </source>
</evidence>